<accession>A0A2P5AJT9</accession>
<name>A0A2P5AJT9_TREOI</name>
<organism evidence="1 2">
    <name type="scientific">Trema orientale</name>
    <name type="common">Charcoal tree</name>
    <name type="synonym">Celtis orientalis</name>
    <dbReference type="NCBI Taxonomy" id="63057"/>
    <lineage>
        <taxon>Eukaryota</taxon>
        <taxon>Viridiplantae</taxon>
        <taxon>Streptophyta</taxon>
        <taxon>Embryophyta</taxon>
        <taxon>Tracheophyta</taxon>
        <taxon>Spermatophyta</taxon>
        <taxon>Magnoliopsida</taxon>
        <taxon>eudicotyledons</taxon>
        <taxon>Gunneridae</taxon>
        <taxon>Pentapetalae</taxon>
        <taxon>rosids</taxon>
        <taxon>fabids</taxon>
        <taxon>Rosales</taxon>
        <taxon>Cannabaceae</taxon>
        <taxon>Trema</taxon>
    </lineage>
</organism>
<dbReference type="InParanoid" id="A0A2P5AJT9"/>
<reference evidence="2" key="1">
    <citation type="submission" date="2016-06" db="EMBL/GenBank/DDBJ databases">
        <title>Parallel loss of symbiosis genes in relatives of nitrogen-fixing non-legume Parasponia.</title>
        <authorList>
            <person name="Van Velzen R."/>
            <person name="Holmer R."/>
            <person name="Bu F."/>
            <person name="Rutten L."/>
            <person name="Van Zeijl A."/>
            <person name="Liu W."/>
            <person name="Santuari L."/>
            <person name="Cao Q."/>
            <person name="Sharma T."/>
            <person name="Shen D."/>
            <person name="Roswanjaya Y."/>
            <person name="Wardhani T."/>
            <person name="Kalhor M.S."/>
            <person name="Jansen J."/>
            <person name="Van den Hoogen J."/>
            <person name="Gungor B."/>
            <person name="Hartog M."/>
            <person name="Hontelez J."/>
            <person name="Verver J."/>
            <person name="Yang W.-C."/>
            <person name="Schijlen E."/>
            <person name="Repin R."/>
            <person name="Schilthuizen M."/>
            <person name="Schranz E."/>
            <person name="Heidstra R."/>
            <person name="Miyata K."/>
            <person name="Fedorova E."/>
            <person name="Kohlen W."/>
            <person name="Bisseling T."/>
            <person name="Smit S."/>
            <person name="Geurts R."/>
        </authorList>
    </citation>
    <scope>NUCLEOTIDE SEQUENCE [LARGE SCALE GENOMIC DNA]</scope>
    <source>
        <strain evidence="2">cv. RG33-2</strain>
    </source>
</reference>
<evidence type="ECO:0000313" key="2">
    <source>
        <dbReference type="Proteomes" id="UP000237000"/>
    </source>
</evidence>
<comment type="caution">
    <text evidence="1">The sequence shown here is derived from an EMBL/GenBank/DDBJ whole genome shotgun (WGS) entry which is preliminary data.</text>
</comment>
<evidence type="ECO:0000313" key="1">
    <source>
        <dbReference type="EMBL" id="PON36813.1"/>
    </source>
</evidence>
<sequence length="108" mass="12260">MVMAGESKFSKHRARTASCLLRPSWSGWRRRRYWAGVSSIVKRSTKCFVPTNPRPPTPANFTFSRNQITCEEIKQCRFCSPIRPHNSNPGPILIPTSTFDSLKSSLFG</sequence>
<dbReference type="AlphaFoldDB" id="A0A2P5AJT9"/>
<keyword evidence="2" id="KW-1185">Reference proteome</keyword>
<protein>
    <submittedName>
        <fullName evidence="1">Uncharacterized protein</fullName>
    </submittedName>
</protein>
<dbReference type="OrthoDB" id="10504059at2759"/>
<dbReference type="Proteomes" id="UP000237000">
    <property type="component" value="Unassembled WGS sequence"/>
</dbReference>
<dbReference type="EMBL" id="JXTC01000813">
    <property type="protein sequence ID" value="PON36813.1"/>
    <property type="molecule type" value="Genomic_DNA"/>
</dbReference>
<proteinExistence type="predicted"/>
<gene>
    <name evidence="1" type="ORF">TorRG33x02_348630</name>
</gene>